<keyword evidence="1" id="KW-0472">Membrane</keyword>
<evidence type="ECO:0000313" key="2">
    <source>
        <dbReference type="EMBL" id="CAG7632015.1"/>
    </source>
</evidence>
<dbReference type="AlphaFoldDB" id="A0A916K3F4"/>
<name>A0A916K3F4_9BACL</name>
<accession>A0A916K3F4</accession>
<keyword evidence="3" id="KW-1185">Reference proteome</keyword>
<sequence>MSKLTSFPILSALIGILFLLSSFWIQMPEPSAVRSSLVAGVILVLSSALSFGKSGWDSIFHWIALISSVWFILFPIVYSMDFILTAAYMLLAITAVMLNYYAMEHEEQ</sequence>
<proteinExistence type="predicted"/>
<feature type="transmembrane region" description="Helical" evidence="1">
    <location>
        <begin position="83"/>
        <end position="102"/>
    </location>
</feature>
<evidence type="ECO:0008006" key="4">
    <source>
        <dbReference type="Google" id="ProtNLM"/>
    </source>
</evidence>
<feature type="transmembrane region" description="Helical" evidence="1">
    <location>
        <begin position="59"/>
        <end position="77"/>
    </location>
</feature>
<evidence type="ECO:0000313" key="3">
    <source>
        <dbReference type="Proteomes" id="UP000693672"/>
    </source>
</evidence>
<comment type="caution">
    <text evidence="2">The sequence shown here is derived from an EMBL/GenBank/DDBJ whole genome shotgun (WGS) entry which is preliminary data.</text>
</comment>
<dbReference type="Proteomes" id="UP000693672">
    <property type="component" value="Unassembled WGS sequence"/>
</dbReference>
<dbReference type="RefSeq" id="WP_218093100.1">
    <property type="nucleotide sequence ID" value="NZ_CAJVAS010000014.1"/>
</dbReference>
<feature type="transmembrane region" description="Helical" evidence="1">
    <location>
        <begin position="7"/>
        <end position="25"/>
    </location>
</feature>
<organism evidence="2 3">
    <name type="scientific">Paenibacillus solanacearum</name>
    <dbReference type="NCBI Taxonomy" id="2048548"/>
    <lineage>
        <taxon>Bacteria</taxon>
        <taxon>Bacillati</taxon>
        <taxon>Bacillota</taxon>
        <taxon>Bacilli</taxon>
        <taxon>Bacillales</taxon>
        <taxon>Paenibacillaceae</taxon>
        <taxon>Paenibacillus</taxon>
    </lineage>
</organism>
<keyword evidence="1" id="KW-1133">Transmembrane helix</keyword>
<reference evidence="2" key="1">
    <citation type="submission" date="2021-06" db="EMBL/GenBank/DDBJ databases">
        <authorList>
            <person name="Criscuolo A."/>
        </authorList>
    </citation>
    <scope>NUCLEOTIDE SEQUENCE</scope>
    <source>
        <strain evidence="2">CIP111600</strain>
    </source>
</reference>
<protein>
    <recommendedName>
        <fullName evidence="4">SPW repeat protein</fullName>
    </recommendedName>
</protein>
<dbReference type="EMBL" id="CAJVAS010000014">
    <property type="protein sequence ID" value="CAG7632015.1"/>
    <property type="molecule type" value="Genomic_DNA"/>
</dbReference>
<feature type="transmembrane region" description="Helical" evidence="1">
    <location>
        <begin position="31"/>
        <end position="52"/>
    </location>
</feature>
<keyword evidence="1" id="KW-0812">Transmembrane</keyword>
<evidence type="ECO:0000256" key="1">
    <source>
        <dbReference type="SAM" id="Phobius"/>
    </source>
</evidence>
<gene>
    <name evidence="2" type="ORF">PAESOLCIP111_03339</name>
</gene>